<sequence length="249" mass="28583">MPYVVKYHDSDAHTSSNMWASISLQPDQLCTRMRPPRKISTTHLNGLRPLIRKRATYEAHLSQPWRIRLLPNTELWAQVRATRRIIIICQLNPAKTKTQDFQESKNPSQAGDDPRTGYIKITGAAVVLLGRYGSACRLNAFCRSNDLNFLCSVARHMDWKRSPNSLSRCMMHKGRDEDELKISLNSLNLEWTEGGTQGKREPWEKPRQRRKRLQVVAGSRRQLQAVTCTLVGSRWAGKKRLQALKPSRP</sequence>
<accession>A0A8E2EXN0</accession>
<gene>
    <name evidence="1" type="ORF">AOQ84DRAFT_71030</name>
</gene>
<name>A0A8E2EXN0_9PEZI</name>
<dbReference type="AlphaFoldDB" id="A0A8E2EXN0"/>
<dbReference type="Proteomes" id="UP000250140">
    <property type="component" value="Unassembled WGS sequence"/>
</dbReference>
<organism evidence="1 2">
    <name type="scientific">Glonium stellatum</name>
    <dbReference type="NCBI Taxonomy" id="574774"/>
    <lineage>
        <taxon>Eukaryota</taxon>
        <taxon>Fungi</taxon>
        <taxon>Dikarya</taxon>
        <taxon>Ascomycota</taxon>
        <taxon>Pezizomycotina</taxon>
        <taxon>Dothideomycetes</taxon>
        <taxon>Pleosporomycetidae</taxon>
        <taxon>Gloniales</taxon>
        <taxon>Gloniaceae</taxon>
        <taxon>Glonium</taxon>
    </lineage>
</organism>
<proteinExistence type="predicted"/>
<keyword evidence="2" id="KW-1185">Reference proteome</keyword>
<dbReference type="EMBL" id="KV749979">
    <property type="protein sequence ID" value="OCL06790.1"/>
    <property type="molecule type" value="Genomic_DNA"/>
</dbReference>
<reference evidence="1 2" key="1">
    <citation type="journal article" date="2016" name="Nat. Commun.">
        <title>Ectomycorrhizal ecology is imprinted in the genome of the dominant symbiotic fungus Cenococcum geophilum.</title>
        <authorList>
            <consortium name="DOE Joint Genome Institute"/>
            <person name="Peter M."/>
            <person name="Kohler A."/>
            <person name="Ohm R.A."/>
            <person name="Kuo A."/>
            <person name="Krutzmann J."/>
            <person name="Morin E."/>
            <person name="Arend M."/>
            <person name="Barry K.W."/>
            <person name="Binder M."/>
            <person name="Choi C."/>
            <person name="Clum A."/>
            <person name="Copeland A."/>
            <person name="Grisel N."/>
            <person name="Haridas S."/>
            <person name="Kipfer T."/>
            <person name="LaButti K."/>
            <person name="Lindquist E."/>
            <person name="Lipzen A."/>
            <person name="Maire R."/>
            <person name="Meier B."/>
            <person name="Mihaltcheva S."/>
            <person name="Molinier V."/>
            <person name="Murat C."/>
            <person name="Poggeler S."/>
            <person name="Quandt C.A."/>
            <person name="Sperisen C."/>
            <person name="Tritt A."/>
            <person name="Tisserant E."/>
            <person name="Crous P.W."/>
            <person name="Henrissat B."/>
            <person name="Nehls U."/>
            <person name="Egli S."/>
            <person name="Spatafora J.W."/>
            <person name="Grigoriev I.V."/>
            <person name="Martin F.M."/>
        </authorList>
    </citation>
    <scope>NUCLEOTIDE SEQUENCE [LARGE SCALE GENOMIC DNA]</scope>
    <source>
        <strain evidence="1 2">CBS 207.34</strain>
    </source>
</reference>
<evidence type="ECO:0000313" key="1">
    <source>
        <dbReference type="EMBL" id="OCL06790.1"/>
    </source>
</evidence>
<protein>
    <submittedName>
        <fullName evidence="1">Uncharacterized protein</fullName>
    </submittedName>
</protein>
<evidence type="ECO:0000313" key="2">
    <source>
        <dbReference type="Proteomes" id="UP000250140"/>
    </source>
</evidence>